<protein>
    <submittedName>
        <fullName evidence="2">GED domain-containing protein</fullName>
    </submittedName>
</protein>
<name>A0A1I7SMZ4_BURXY</name>
<dbReference type="Proteomes" id="UP000095284">
    <property type="component" value="Unplaced"/>
</dbReference>
<proteinExistence type="predicted"/>
<reference evidence="2" key="1">
    <citation type="submission" date="2016-11" db="UniProtKB">
        <authorList>
            <consortium name="WormBaseParasite"/>
        </authorList>
    </citation>
    <scope>IDENTIFICATION</scope>
</reference>
<sequence length="128" mass="14978">MRTRDEHIEHTVKRMNTDLRVDVQRIVEQTLNDNAVSLQSTMEMSNTRVVETVKSVLSQLLVPAVEQICSQLLHQLNEKFRDGLQEFIEQVQRTQSHAVTPIVPDYNVLTRMIEQNQVIKAFEFVRKF</sequence>
<accession>A0A1I7SMZ4</accession>
<organism evidence="1 2">
    <name type="scientific">Bursaphelenchus xylophilus</name>
    <name type="common">Pinewood nematode worm</name>
    <name type="synonym">Aphelenchoides xylophilus</name>
    <dbReference type="NCBI Taxonomy" id="6326"/>
    <lineage>
        <taxon>Eukaryota</taxon>
        <taxon>Metazoa</taxon>
        <taxon>Ecdysozoa</taxon>
        <taxon>Nematoda</taxon>
        <taxon>Chromadorea</taxon>
        <taxon>Rhabditida</taxon>
        <taxon>Tylenchina</taxon>
        <taxon>Tylenchomorpha</taxon>
        <taxon>Aphelenchoidea</taxon>
        <taxon>Aphelenchoididae</taxon>
        <taxon>Bursaphelenchus</taxon>
    </lineage>
</organism>
<dbReference type="WBParaSite" id="BXY_1443000.1">
    <property type="protein sequence ID" value="BXY_1443000.1"/>
    <property type="gene ID" value="BXY_1443000"/>
</dbReference>
<dbReference type="AlphaFoldDB" id="A0A1I7SMZ4"/>
<evidence type="ECO:0000313" key="2">
    <source>
        <dbReference type="WBParaSite" id="BXY_1443000.1"/>
    </source>
</evidence>
<evidence type="ECO:0000313" key="1">
    <source>
        <dbReference type="Proteomes" id="UP000095284"/>
    </source>
</evidence>